<keyword evidence="2" id="KW-1185">Reference proteome</keyword>
<gene>
    <name evidence="1" type="ORF">AQUCO_00900743v1</name>
</gene>
<organism evidence="1 2">
    <name type="scientific">Aquilegia coerulea</name>
    <name type="common">Rocky mountain columbine</name>
    <dbReference type="NCBI Taxonomy" id="218851"/>
    <lineage>
        <taxon>Eukaryota</taxon>
        <taxon>Viridiplantae</taxon>
        <taxon>Streptophyta</taxon>
        <taxon>Embryophyta</taxon>
        <taxon>Tracheophyta</taxon>
        <taxon>Spermatophyta</taxon>
        <taxon>Magnoliopsida</taxon>
        <taxon>Ranunculales</taxon>
        <taxon>Ranunculaceae</taxon>
        <taxon>Thalictroideae</taxon>
        <taxon>Aquilegia</taxon>
    </lineage>
</organism>
<dbReference type="Proteomes" id="UP000230069">
    <property type="component" value="Unassembled WGS sequence"/>
</dbReference>
<reference evidence="1 2" key="1">
    <citation type="submission" date="2017-09" db="EMBL/GenBank/DDBJ databases">
        <title>WGS assembly of Aquilegia coerulea Goldsmith.</title>
        <authorList>
            <person name="Hodges S."/>
            <person name="Kramer E."/>
            <person name="Nordborg M."/>
            <person name="Tomkins J."/>
            <person name="Borevitz J."/>
            <person name="Derieg N."/>
            <person name="Yan J."/>
            <person name="Mihaltcheva S."/>
            <person name="Hayes R.D."/>
            <person name="Rokhsar D."/>
        </authorList>
    </citation>
    <scope>NUCLEOTIDE SEQUENCE [LARGE SCALE GENOMIC DNA]</scope>
    <source>
        <strain evidence="2">cv. Goldsmith</strain>
    </source>
</reference>
<sequence>MNLTMTVVVARVNEFYQEKVPTHLITCMAVGVLIYDQYFSYSHSLTCLPNTHHVLRQQLIMRLLHYKDNCLVTSCLIC</sequence>
<dbReference type="AlphaFoldDB" id="A0A2G5EFA6"/>
<dbReference type="InParanoid" id="A0A2G5EFA6"/>
<accession>A0A2G5EFA6</accession>
<evidence type="ECO:0000313" key="2">
    <source>
        <dbReference type="Proteomes" id="UP000230069"/>
    </source>
</evidence>
<protein>
    <submittedName>
        <fullName evidence="1">Uncharacterized protein</fullName>
    </submittedName>
</protein>
<dbReference type="OrthoDB" id="1938526at2759"/>
<proteinExistence type="predicted"/>
<name>A0A2G5EFA6_AQUCA</name>
<dbReference type="EMBL" id="KZ305026">
    <property type="protein sequence ID" value="PIA54400.1"/>
    <property type="molecule type" value="Genomic_DNA"/>
</dbReference>
<evidence type="ECO:0000313" key="1">
    <source>
        <dbReference type="EMBL" id="PIA54400.1"/>
    </source>
</evidence>